<dbReference type="PANTHER" id="PTHR24093:SF467">
    <property type="entry name" value="CALCIUM-TRANSPORTING ATPASE 1"/>
    <property type="match status" value="1"/>
</dbReference>
<accession>D7MSW5</accession>
<dbReference type="HOGENOM" id="CLU_074995_0_0_1"/>
<dbReference type="GO" id="GO:0005886">
    <property type="term" value="C:plasma membrane"/>
    <property type="evidence" value="ECO:0007669"/>
    <property type="project" value="TreeGrafter"/>
</dbReference>
<dbReference type="Proteomes" id="UP000008694">
    <property type="component" value="Unassembled WGS sequence"/>
</dbReference>
<dbReference type="STRING" id="81972.D7MSW5"/>
<gene>
    <name evidence="2" type="ORF">ARALYDRAFT_918401</name>
</gene>
<evidence type="ECO:0000256" key="1">
    <source>
        <dbReference type="ARBA" id="ARBA00022842"/>
    </source>
</evidence>
<dbReference type="EMBL" id="GL348720">
    <property type="protein sequence ID" value="EFH42223.1"/>
    <property type="molecule type" value="Genomic_DNA"/>
</dbReference>
<evidence type="ECO:0000313" key="3">
    <source>
        <dbReference type="Proteomes" id="UP000008694"/>
    </source>
</evidence>
<dbReference type="GO" id="GO:0000166">
    <property type="term" value="F:nucleotide binding"/>
    <property type="evidence" value="ECO:0007669"/>
    <property type="project" value="InterPro"/>
</dbReference>
<organism evidence="3">
    <name type="scientific">Arabidopsis lyrata subsp. lyrata</name>
    <name type="common">Lyre-leaved rock-cress</name>
    <dbReference type="NCBI Taxonomy" id="81972"/>
    <lineage>
        <taxon>Eukaryota</taxon>
        <taxon>Viridiplantae</taxon>
        <taxon>Streptophyta</taxon>
        <taxon>Embryophyta</taxon>
        <taxon>Tracheophyta</taxon>
        <taxon>Spermatophyta</taxon>
        <taxon>Magnoliopsida</taxon>
        <taxon>eudicotyledons</taxon>
        <taxon>Gunneridae</taxon>
        <taxon>Pentapetalae</taxon>
        <taxon>rosids</taxon>
        <taxon>malvids</taxon>
        <taxon>Brassicales</taxon>
        <taxon>Brassicaceae</taxon>
        <taxon>Camelineae</taxon>
        <taxon>Arabidopsis</taxon>
    </lineage>
</organism>
<dbReference type="eggNOG" id="KOG0204">
    <property type="taxonomic scope" value="Eukaryota"/>
</dbReference>
<dbReference type="Gene3D" id="3.40.1110.10">
    <property type="entry name" value="Calcium-transporting ATPase, cytoplasmic domain N"/>
    <property type="match status" value="1"/>
</dbReference>
<dbReference type="Pfam" id="PF13246">
    <property type="entry name" value="Cation_ATPase"/>
    <property type="match status" value="1"/>
</dbReference>
<dbReference type="PANTHER" id="PTHR24093">
    <property type="entry name" value="CATION TRANSPORTING ATPASE"/>
    <property type="match status" value="1"/>
</dbReference>
<dbReference type="InterPro" id="IPR023299">
    <property type="entry name" value="ATPase_P-typ_cyto_dom_N"/>
</dbReference>
<keyword evidence="1" id="KW-0460">Magnesium</keyword>
<proteinExistence type="predicted"/>
<dbReference type="Gramene" id="scaffold_801801.1">
    <property type="protein sequence ID" value="scaffold_801801.1"/>
    <property type="gene ID" value="scaffold_801801.1"/>
</dbReference>
<evidence type="ECO:0000313" key="2">
    <source>
        <dbReference type="EMBL" id="EFH42223.1"/>
    </source>
</evidence>
<protein>
    <submittedName>
        <fullName evidence="2">Uncharacterized protein</fullName>
    </submittedName>
</protein>
<reference evidence="3" key="1">
    <citation type="journal article" date="2011" name="Nat. Genet.">
        <title>The Arabidopsis lyrata genome sequence and the basis of rapid genome size change.</title>
        <authorList>
            <person name="Hu T.T."/>
            <person name="Pattyn P."/>
            <person name="Bakker E.G."/>
            <person name="Cao J."/>
            <person name="Cheng J.-F."/>
            <person name="Clark R.M."/>
            <person name="Fahlgren N."/>
            <person name="Fawcett J.A."/>
            <person name="Grimwood J."/>
            <person name="Gundlach H."/>
            <person name="Haberer G."/>
            <person name="Hollister J.D."/>
            <person name="Ossowski S."/>
            <person name="Ottilar R.P."/>
            <person name="Salamov A.A."/>
            <person name="Schneeberger K."/>
            <person name="Spannagl M."/>
            <person name="Wang X."/>
            <person name="Yang L."/>
            <person name="Nasrallah M.E."/>
            <person name="Bergelson J."/>
            <person name="Carrington J.C."/>
            <person name="Gaut B.S."/>
            <person name="Schmutz J."/>
            <person name="Mayer K.F.X."/>
            <person name="Van de Peer Y."/>
            <person name="Grigoriev I.V."/>
            <person name="Nordborg M."/>
            <person name="Weigel D."/>
            <person name="Guo Y.-L."/>
        </authorList>
    </citation>
    <scope>NUCLEOTIDE SEQUENCE [LARGE SCALE GENOMIC DNA]</scope>
    <source>
        <strain evidence="3">cv. MN47</strain>
    </source>
</reference>
<keyword evidence="3" id="KW-1185">Reference proteome</keyword>
<dbReference type="AlphaFoldDB" id="D7MSW5"/>
<sequence>MGSATTICSDKTRTLTTDHMTVVKACICEQAKEIVVGKGNKTEILGTPTKTALLEFGSSLGGDFQEVRQASNVVRVEPFNSTKKRMRVVIEVPEGHFWAHCKGASEIVLDSCDKYINKDGEVVSLDEESTSHLKNIIEEFASEALQTLCLAYFEIGDEFSLEARIPSGQ</sequence>
<dbReference type="GO" id="GO:0005388">
    <property type="term" value="F:P-type calcium transporter activity"/>
    <property type="evidence" value="ECO:0007669"/>
    <property type="project" value="TreeGrafter"/>
</dbReference>
<name>D7MSW5_ARALL</name>
<dbReference type="SUPFAM" id="SSF81660">
    <property type="entry name" value="Metal cation-transporting ATPase, ATP-binding domain N"/>
    <property type="match status" value="1"/>
</dbReference>